<feature type="transmembrane region" description="Helical" evidence="2">
    <location>
        <begin position="12"/>
        <end position="33"/>
    </location>
</feature>
<feature type="coiled-coil region" evidence="1">
    <location>
        <begin position="50"/>
        <end position="77"/>
    </location>
</feature>
<evidence type="ECO:0000313" key="4">
    <source>
        <dbReference type="Proteomes" id="UP000886667"/>
    </source>
</evidence>
<reference evidence="3" key="1">
    <citation type="journal article" date="2021" name="Proc. Natl. Acad. Sci. U.S.A.">
        <title>Global biogeography of chemosynthetic symbionts reveals both localized and globally distributed symbiont groups. .</title>
        <authorList>
            <person name="Osvatic J.T."/>
            <person name="Wilkins L.G.E."/>
            <person name="Leibrecht L."/>
            <person name="Leray M."/>
            <person name="Zauner S."/>
            <person name="Polzin J."/>
            <person name="Camacho Y."/>
            <person name="Gros O."/>
            <person name="van Gils J.A."/>
            <person name="Eisen J.A."/>
            <person name="Petersen J.M."/>
            <person name="Yuen B."/>
        </authorList>
    </citation>
    <scope>NUCLEOTIDE SEQUENCE</scope>
    <source>
        <strain evidence="3">MAGclacostrist064TRANS</strain>
    </source>
</reference>
<dbReference type="EMBL" id="JAEPCM010000658">
    <property type="protein sequence ID" value="MCG7948265.1"/>
    <property type="molecule type" value="Genomic_DNA"/>
</dbReference>
<dbReference type="AlphaFoldDB" id="A0A9E4N6D3"/>
<comment type="caution">
    <text evidence="3">The sequence shown here is derived from an EMBL/GenBank/DDBJ whole genome shotgun (WGS) entry which is preliminary data.</text>
</comment>
<sequence>MEWFTQISSPLQVLLILGLSGLLLLGWVLYWLAKLLDTQRREQQVRVHHQQQLQEQLHEMERRNAKEQSELRELLSERIAKGMLAQQRLIHGMQQTQLERADKLSQLLDRRFADIKEHLGGDAGRLRLDLLSQFENLKKVVTDN</sequence>
<keyword evidence="2" id="KW-0472">Membrane</keyword>
<keyword evidence="1" id="KW-0175">Coiled coil</keyword>
<feature type="non-terminal residue" evidence="3">
    <location>
        <position position="144"/>
    </location>
</feature>
<organism evidence="3 4">
    <name type="scientific">Candidatus Thiodiazotropha taylori</name>
    <dbReference type="NCBI Taxonomy" id="2792791"/>
    <lineage>
        <taxon>Bacteria</taxon>
        <taxon>Pseudomonadati</taxon>
        <taxon>Pseudomonadota</taxon>
        <taxon>Gammaproteobacteria</taxon>
        <taxon>Chromatiales</taxon>
        <taxon>Sedimenticolaceae</taxon>
        <taxon>Candidatus Thiodiazotropha</taxon>
    </lineage>
</organism>
<dbReference type="Proteomes" id="UP000886667">
    <property type="component" value="Unassembled WGS sequence"/>
</dbReference>
<evidence type="ECO:0000256" key="2">
    <source>
        <dbReference type="SAM" id="Phobius"/>
    </source>
</evidence>
<evidence type="ECO:0000256" key="1">
    <source>
        <dbReference type="SAM" id="Coils"/>
    </source>
</evidence>
<name>A0A9E4N6D3_9GAMM</name>
<gene>
    <name evidence="3" type="ORF">JAZ07_18140</name>
</gene>
<keyword evidence="2" id="KW-0812">Transmembrane</keyword>
<proteinExistence type="predicted"/>
<evidence type="ECO:0000313" key="3">
    <source>
        <dbReference type="EMBL" id="MCG7948265.1"/>
    </source>
</evidence>
<protein>
    <submittedName>
        <fullName evidence="3">DNA recombination protein RmuC</fullName>
    </submittedName>
</protein>
<keyword evidence="2" id="KW-1133">Transmembrane helix</keyword>
<accession>A0A9E4N6D3</accession>